<name>A0A3D5Q9Y5_FLESI</name>
<dbReference type="InterPro" id="IPR002514">
    <property type="entry name" value="Transposase_8"/>
</dbReference>
<feature type="non-terminal residue" evidence="1">
    <location>
        <position position="46"/>
    </location>
</feature>
<protein>
    <recommendedName>
        <fullName evidence="3">Transposase</fullName>
    </recommendedName>
</protein>
<evidence type="ECO:0000313" key="2">
    <source>
        <dbReference type="Proteomes" id="UP000262325"/>
    </source>
</evidence>
<reference evidence="1 2" key="1">
    <citation type="journal article" date="2018" name="Nat. Biotechnol.">
        <title>A standardized bacterial taxonomy based on genome phylogeny substantially revises the tree of life.</title>
        <authorList>
            <person name="Parks D.H."/>
            <person name="Chuvochina M."/>
            <person name="Waite D.W."/>
            <person name="Rinke C."/>
            <person name="Skarshewski A."/>
            <person name="Chaumeil P.A."/>
            <person name="Hugenholtz P."/>
        </authorList>
    </citation>
    <scope>NUCLEOTIDE SEQUENCE [LARGE SCALE GENOMIC DNA]</scope>
    <source>
        <strain evidence="1">UBA8672</strain>
    </source>
</reference>
<dbReference type="GO" id="GO:0043565">
    <property type="term" value="F:sequence-specific DNA binding"/>
    <property type="evidence" value="ECO:0007669"/>
    <property type="project" value="InterPro"/>
</dbReference>
<gene>
    <name evidence="1" type="ORF">DHM44_03040</name>
</gene>
<organism evidence="1 2">
    <name type="scientific">Flexistipes sinusarabici</name>
    <dbReference type="NCBI Taxonomy" id="2352"/>
    <lineage>
        <taxon>Bacteria</taxon>
        <taxon>Pseudomonadati</taxon>
        <taxon>Deferribacterota</taxon>
        <taxon>Deferribacteres</taxon>
        <taxon>Deferribacterales</taxon>
        <taxon>Flexistipitaceae</taxon>
        <taxon>Flexistipes</taxon>
    </lineage>
</organism>
<dbReference type="GO" id="GO:0006313">
    <property type="term" value="P:DNA transposition"/>
    <property type="evidence" value="ECO:0007669"/>
    <property type="project" value="InterPro"/>
</dbReference>
<dbReference type="InterPro" id="IPR010921">
    <property type="entry name" value="Trp_repressor/repl_initiator"/>
</dbReference>
<sequence>MVKQVLSKAKSVSEICREHNIHPNQYYRWQRERYLLPSKLFKPYTQ</sequence>
<dbReference type="AlphaFoldDB" id="A0A3D5Q9Y5"/>
<accession>A0A3D5Q9Y5</accession>
<dbReference type="EMBL" id="DPPF01000063">
    <property type="protein sequence ID" value="HCW92637.1"/>
    <property type="molecule type" value="Genomic_DNA"/>
</dbReference>
<evidence type="ECO:0008006" key="3">
    <source>
        <dbReference type="Google" id="ProtNLM"/>
    </source>
</evidence>
<dbReference type="Pfam" id="PF01527">
    <property type="entry name" value="HTH_Tnp_1"/>
    <property type="match status" value="1"/>
</dbReference>
<comment type="caution">
    <text evidence="1">The sequence shown here is derived from an EMBL/GenBank/DDBJ whole genome shotgun (WGS) entry which is preliminary data.</text>
</comment>
<dbReference type="Proteomes" id="UP000262325">
    <property type="component" value="Unassembled WGS sequence"/>
</dbReference>
<dbReference type="SUPFAM" id="SSF48295">
    <property type="entry name" value="TrpR-like"/>
    <property type="match status" value="1"/>
</dbReference>
<evidence type="ECO:0000313" key="1">
    <source>
        <dbReference type="EMBL" id="HCW92637.1"/>
    </source>
</evidence>
<dbReference type="GO" id="GO:0004803">
    <property type="term" value="F:transposase activity"/>
    <property type="evidence" value="ECO:0007669"/>
    <property type="project" value="InterPro"/>
</dbReference>
<proteinExistence type="predicted"/>